<feature type="non-terminal residue" evidence="1">
    <location>
        <position position="1"/>
    </location>
</feature>
<dbReference type="EMBL" id="CAIIXF020000005">
    <property type="protein sequence ID" value="CAH1784790.1"/>
    <property type="molecule type" value="Genomic_DNA"/>
</dbReference>
<name>A0A8J1T5E7_OWEFU</name>
<reference evidence="1" key="1">
    <citation type="submission" date="2022-03" db="EMBL/GenBank/DDBJ databases">
        <authorList>
            <person name="Martin C."/>
        </authorList>
    </citation>
    <scope>NUCLEOTIDE SEQUENCE</scope>
</reference>
<sequence>YQKKAVKFICLSSERCAVKKNELELRDKVKSLKGTFKLHAISGIGNNIVMMSDVSCYCKHCLNGDFCDKWTVAKLTNTKSKNQSSSEKSDVNNNAQVHNEISAMRYNKDEFCAALYDEIGILERLWTEMRRTENMKLISWRKKAVIPMAQENRSNLGQGK</sequence>
<organism evidence="1 2">
    <name type="scientific">Owenia fusiformis</name>
    <name type="common">Polychaete worm</name>
    <dbReference type="NCBI Taxonomy" id="6347"/>
    <lineage>
        <taxon>Eukaryota</taxon>
        <taxon>Metazoa</taxon>
        <taxon>Spiralia</taxon>
        <taxon>Lophotrochozoa</taxon>
        <taxon>Annelida</taxon>
        <taxon>Polychaeta</taxon>
        <taxon>Sedentaria</taxon>
        <taxon>Canalipalpata</taxon>
        <taxon>Sabellida</taxon>
        <taxon>Oweniida</taxon>
        <taxon>Oweniidae</taxon>
        <taxon>Owenia</taxon>
    </lineage>
</organism>
<comment type="caution">
    <text evidence="1">The sequence shown here is derived from an EMBL/GenBank/DDBJ whole genome shotgun (WGS) entry which is preliminary data.</text>
</comment>
<keyword evidence="2" id="KW-1185">Reference proteome</keyword>
<dbReference type="Proteomes" id="UP000749559">
    <property type="component" value="Unassembled WGS sequence"/>
</dbReference>
<protein>
    <submittedName>
        <fullName evidence="1">Uncharacterized protein</fullName>
    </submittedName>
</protein>
<evidence type="ECO:0000313" key="1">
    <source>
        <dbReference type="EMBL" id="CAH1784790.1"/>
    </source>
</evidence>
<accession>A0A8J1T5E7</accession>
<dbReference type="AlphaFoldDB" id="A0A8J1T5E7"/>
<evidence type="ECO:0000313" key="2">
    <source>
        <dbReference type="Proteomes" id="UP000749559"/>
    </source>
</evidence>
<proteinExistence type="predicted"/>
<gene>
    <name evidence="1" type="ORF">OFUS_LOCUS10928</name>
</gene>